<dbReference type="GeneID" id="10024957"/>
<accession>E4V4G7</accession>
<dbReference type="InParanoid" id="E4V4G7"/>
<dbReference type="AlphaFoldDB" id="E4V4G7"/>
<name>E4V4G7_ARTGP</name>
<dbReference type="HOGENOM" id="CLU_053382_4_1_1"/>
<dbReference type="PANTHER" id="PTHR38846">
    <property type="entry name" value="C3H1-TYPE DOMAIN-CONTAINING PROTEIN"/>
    <property type="match status" value="1"/>
</dbReference>
<keyword evidence="2" id="KW-1185">Reference proteome</keyword>
<sequence length="164" mass="19005">MEPNFYSRYPGFQPNPSAPAVDEFARLARHMRWKHGSKAYKRGWASFGVSEFSKHYGTEASKLQNWQSLCREVGLSEPKTITQCKKVYRVFSQLLRLMLKISKALAKVHVNIIDLIDARRTGAPVTIFRRVQELRQYTQKTQKIFPKEVAKQDGFLKALLRGIF</sequence>
<dbReference type="eggNOG" id="ENOG502S8YJ">
    <property type="taxonomic scope" value="Eukaryota"/>
</dbReference>
<evidence type="ECO:0000313" key="2">
    <source>
        <dbReference type="Proteomes" id="UP000002669"/>
    </source>
</evidence>
<dbReference type="STRING" id="535722.E4V4G7"/>
<dbReference type="Proteomes" id="UP000002669">
    <property type="component" value="Unassembled WGS sequence"/>
</dbReference>
<proteinExistence type="predicted"/>
<dbReference type="VEuPathDB" id="FungiDB:MGYG_07893"/>
<organism evidence="2">
    <name type="scientific">Arthroderma gypseum (strain ATCC MYA-4604 / CBS 118893)</name>
    <name type="common">Microsporum gypseum</name>
    <dbReference type="NCBI Taxonomy" id="535722"/>
    <lineage>
        <taxon>Eukaryota</taxon>
        <taxon>Fungi</taxon>
        <taxon>Dikarya</taxon>
        <taxon>Ascomycota</taxon>
        <taxon>Pezizomycotina</taxon>
        <taxon>Eurotiomycetes</taxon>
        <taxon>Eurotiomycetidae</taxon>
        <taxon>Onygenales</taxon>
        <taxon>Arthrodermataceae</taxon>
        <taxon>Nannizzia</taxon>
    </lineage>
</organism>
<dbReference type="PANTHER" id="PTHR38846:SF1">
    <property type="entry name" value="C3H1-TYPE DOMAIN-CONTAINING PROTEIN"/>
    <property type="match status" value="1"/>
</dbReference>
<dbReference type="EMBL" id="DS989829">
    <property type="protein sequence ID" value="EFR04891.1"/>
    <property type="molecule type" value="Genomic_DNA"/>
</dbReference>
<dbReference type="RefSeq" id="XP_003169726.1">
    <property type="nucleotide sequence ID" value="XM_003169678.1"/>
</dbReference>
<evidence type="ECO:0000313" key="1">
    <source>
        <dbReference type="EMBL" id="EFR04891.1"/>
    </source>
</evidence>
<dbReference type="OMA" id="YRTEWAR"/>
<reference evidence="2" key="1">
    <citation type="journal article" date="2012" name="MBio">
        <title>Comparative genome analysis of Trichophyton rubrum and related dermatophytes reveals candidate genes involved in infection.</title>
        <authorList>
            <person name="Martinez D.A."/>
            <person name="Oliver B.G."/>
            <person name="Graeser Y."/>
            <person name="Goldberg J.M."/>
            <person name="Li W."/>
            <person name="Martinez-Rossi N.M."/>
            <person name="Monod M."/>
            <person name="Shelest E."/>
            <person name="Barton R.C."/>
            <person name="Birch E."/>
            <person name="Brakhage A.A."/>
            <person name="Chen Z."/>
            <person name="Gurr S.J."/>
            <person name="Heiman D."/>
            <person name="Heitman J."/>
            <person name="Kosti I."/>
            <person name="Rossi A."/>
            <person name="Saif S."/>
            <person name="Samalova M."/>
            <person name="Saunders C.W."/>
            <person name="Shea T."/>
            <person name="Summerbell R.C."/>
            <person name="Xu J."/>
            <person name="Young S."/>
            <person name="Zeng Q."/>
            <person name="Birren B.W."/>
            <person name="Cuomo C.A."/>
            <person name="White T.C."/>
        </authorList>
    </citation>
    <scope>NUCLEOTIDE SEQUENCE [LARGE SCALE GENOMIC DNA]</scope>
    <source>
        <strain evidence="2">ATCC MYA-4604 / CBS 118893</strain>
    </source>
</reference>
<dbReference type="OrthoDB" id="6105938at2759"/>
<gene>
    <name evidence="1" type="ORF">MGYG_07893</name>
</gene>
<protein>
    <submittedName>
        <fullName evidence="1">Uncharacterized protein</fullName>
    </submittedName>
</protein>